<dbReference type="Pfam" id="PF09428">
    <property type="entry name" value="DUF2011"/>
    <property type="match status" value="1"/>
</dbReference>
<dbReference type="AlphaFoldDB" id="A0AAN6VW76"/>
<keyword evidence="3" id="KW-1185">Reference proteome</keyword>
<feature type="region of interest" description="Disordered" evidence="1">
    <location>
        <begin position="49"/>
        <end position="78"/>
    </location>
</feature>
<reference evidence="2" key="1">
    <citation type="journal article" date="2023" name="Mol. Phylogenet. Evol.">
        <title>Genome-scale phylogeny and comparative genomics of the fungal order Sordariales.</title>
        <authorList>
            <person name="Hensen N."/>
            <person name="Bonometti L."/>
            <person name="Westerberg I."/>
            <person name="Brannstrom I.O."/>
            <person name="Guillou S."/>
            <person name="Cros-Aarteil S."/>
            <person name="Calhoun S."/>
            <person name="Haridas S."/>
            <person name="Kuo A."/>
            <person name="Mondo S."/>
            <person name="Pangilinan J."/>
            <person name="Riley R."/>
            <person name="LaButti K."/>
            <person name="Andreopoulos B."/>
            <person name="Lipzen A."/>
            <person name="Chen C."/>
            <person name="Yan M."/>
            <person name="Daum C."/>
            <person name="Ng V."/>
            <person name="Clum A."/>
            <person name="Steindorff A."/>
            <person name="Ohm R.A."/>
            <person name="Martin F."/>
            <person name="Silar P."/>
            <person name="Natvig D.O."/>
            <person name="Lalanne C."/>
            <person name="Gautier V."/>
            <person name="Ament-Velasquez S.L."/>
            <person name="Kruys A."/>
            <person name="Hutchinson M.I."/>
            <person name="Powell A.J."/>
            <person name="Barry K."/>
            <person name="Miller A.N."/>
            <person name="Grigoriev I.V."/>
            <person name="Debuchy R."/>
            <person name="Gladieux P."/>
            <person name="Hiltunen Thoren M."/>
            <person name="Johannesson H."/>
        </authorList>
    </citation>
    <scope>NUCLEOTIDE SEQUENCE</scope>
    <source>
        <strain evidence="2">CBS 538.74</strain>
    </source>
</reference>
<feature type="region of interest" description="Disordered" evidence="1">
    <location>
        <begin position="168"/>
        <end position="274"/>
    </location>
</feature>
<evidence type="ECO:0000256" key="1">
    <source>
        <dbReference type="SAM" id="MobiDB-lite"/>
    </source>
</evidence>
<accession>A0AAN6VW76</accession>
<gene>
    <name evidence="2" type="ORF">C8A00DRAFT_29496</name>
</gene>
<organism evidence="2 3">
    <name type="scientific">Chaetomidium leptoderma</name>
    <dbReference type="NCBI Taxonomy" id="669021"/>
    <lineage>
        <taxon>Eukaryota</taxon>
        <taxon>Fungi</taxon>
        <taxon>Dikarya</taxon>
        <taxon>Ascomycota</taxon>
        <taxon>Pezizomycotina</taxon>
        <taxon>Sordariomycetes</taxon>
        <taxon>Sordariomycetidae</taxon>
        <taxon>Sordariales</taxon>
        <taxon>Chaetomiaceae</taxon>
        <taxon>Chaetomidium</taxon>
    </lineage>
</organism>
<protein>
    <submittedName>
        <fullName evidence="2">Uncharacterized protein</fullName>
    </submittedName>
</protein>
<name>A0AAN6VW76_9PEZI</name>
<feature type="compositionally biased region" description="Basic and acidic residues" evidence="1">
    <location>
        <begin position="202"/>
        <end position="227"/>
    </location>
</feature>
<comment type="caution">
    <text evidence="2">The sequence shown here is derived from an EMBL/GenBank/DDBJ whole genome shotgun (WGS) entry which is preliminary data.</text>
</comment>
<evidence type="ECO:0000313" key="3">
    <source>
        <dbReference type="Proteomes" id="UP001302745"/>
    </source>
</evidence>
<feature type="compositionally biased region" description="Basic residues" evidence="1">
    <location>
        <begin position="187"/>
        <end position="201"/>
    </location>
</feature>
<reference evidence="2" key="2">
    <citation type="submission" date="2023-05" db="EMBL/GenBank/DDBJ databases">
        <authorList>
            <consortium name="Lawrence Berkeley National Laboratory"/>
            <person name="Steindorff A."/>
            <person name="Hensen N."/>
            <person name="Bonometti L."/>
            <person name="Westerberg I."/>
            <person name="Brannstrom I.O."/>
            <person name="Guillou S."/>
            <person name="Cros-Aarteil S."/>
            <person name="Calhoun S."/>
            <person name="Haridas S."/>
            <person name="Kuo A."/>
            <person name="Mondo S."/>
            <person name="Pangilinan J."/>
            <person name="Riley R."/>
            <person name="Labutti K."/>
            <person name="Andreopoulos B."/>
            <person name="Lipzen A."/>
            <person name="Chen C."/>
            <person name="Yanf M."/>
            <person name="Daum C."/>
            <person name="Ng V."/>
            <person name="Clum A."/>
            <person name="Ohm R."/>
            <person name="Martin F."/>
            <person name="Silar P."/>
            <person name="Natvig D."/>
            <person name="Lalanne C."/>
            <person name="Gautier V."/>
            <person name="Ament-Velasquez S.L."/>
            <person name="Kruys A."/>
            <person name="Hutchinson M.I."/>
            <person name="Powell A.J."/>
            <person name="Barry K."/>
            <person name="Miller A.N."/>
            <person name="Grigoriev I.V."/>
            <person name="Debuchy R."/>
            <person name="Gladieux P."/>
            <person name="Thoren M.H."/>
            <person name="Johannesson H."/>
        </authorList>
    </citation>
    <scope>NUCLEOTIDE SEQUENCE</scope>
    <source>
        <strain evidence="2">CBS 538.74</strain>
    </source>
</reference>
<proteinExistence type="predicted"/>
<dbReference type="EMBL" id="MU856848">
    <property type="protein sequence ID" value="KAK4157650.1"/>
    <property type="molecule type" value="Genomic_DNA"/>
</dbReference>
<feature type="region of interest" description="Disordered" evidence="1">
    <location>
        <begin position="1"/>
        <end position="37"/>
    </location>
</feature>
<dbReference type="Proteomes" id="UP001302745">
    <property type="component" value="Unassembled WGS sequence"/>
</dbReference>
<dbReference type="InterPro" id="IPR018555">
    <property type="entry name" value="C630.06c-like"/>
</dbReference>
<feature type="compositionally biased region" description="Acidic residues" evidence="1">
    <location>
        <begin position="68"/>
        <end position="78"/>
    </location>
</feature>
<evidence type="ECO:0000313" key="2">
    <source>
        <dbReference type="EMBL" id="KAK4157650.1"/>
    </source>
</evidence>
<feature type="compositionally biased region" description="Basic residues" evidence="1">
    <location>
        <begin position="228"/>
        <end position="243"/>
    </location>
</feature>
<sequence length="274" mass="30193">MFDLPDAKRVRREDLYDSSSDRHSSPERGNEEDAALRAKLNARLSNLLSLDLGGVPTPPAPANTNEALPEEDGEGQNDGEAEFEFRLFSSSTAAPKVVLASEENEAPYHGPALSQRPVSYYIRGELSPQERETIQSAAVTAQDIVAWAGQRAWGLEVPWRVTKITVTMGGRGSVDGGQRPLESTTGKKSRTKPNKKRRIMLRKRDQAEKEAAAASEKQKTDKEEHLKEKKKRLNREKKLKRRQKEKEKKLAAKSGTGGEAGEAESGSEGSDGEE</sequence>
<feature type="compositionally biased region" description="Basic and acidic residues" evidence="1">
    <location>
        <begin position="1"/>
        <end position="36"/>
    </location>
</feature>